<reference evidence="3" key="1">
    <citation type="submission" date="2014-08" db="EMBL/GenBank/DDBJ databases">
        <authorList>
            <person name="Wibberg D."/>
        </authorList>
    </citation>
    <scope>NUCLEOTIDE SEQUENCE</scope>
</reference>
<dbReference type="EMBL" id="LN515531">
    <property type="protein sequence ID" value="CEA14176.1"/>
    <property type="molecule type" value="Genomic_DNA"/>
</dbReference>
<evidence type="ECO:0000256" key="1">
    <source>
        <dbReference type="SAM" id="Phobius"/>
    </source>
</evidence>
<keyword evidence="1" id="KW-0472">Membrane</keyword>
<keyword evidence="1" id="KW-0812">Transmembrane</keyword>
<feature type="transmembrane region" description="Helical" evidence="1">
    <location>
        <begin position="97"/>
        <end position="115"/>
    </location>
</feature>
<keyword evidence="1" id="KW-1133">Transmembrane helix</keyword>
<organism evidence="3">
    <name type="scientific">Methanobacterium formicicum</name>
    <dbReference type="NCBI Taxonomy" id="2162"/>
    <lineage>
        <taxon>Archaea</taxon>
        <taxon>Methanobacteriati</taxon>
        <taxon>Methanobacteriota</taxon>
        <taxon>Methanomada group</taxon>
        <taxon>Methanobacteria</taxon>
        <taxon>Methanobacteriales</taxon>
        <taxon>Methanobacteriaceae</taxon>
        <taxon>Methanobacterium</taxon>
    </lineage>
</organism>
<dbReference type="PROSITE" id="PS50965">
    <property type="entry name" value="NERD"/>
    <property type="match status" value="1"/>
</dbReference>
<dbReference type="PATRIC" id="fig|2162.9.peg.1902"/>
<evidence type="ECO:0000313" key="3">
    <source>
        <dbReference type="EMBL" id="CEA14176.1"/>
    </source>
</evidence>
<protein>
    <submittedName>
        <fullName evidence="3">NERD domain-containing protein</fullName>
    </submittedName>
</protein>
<accession>A0A090JXA4</accession>
<dbReference type="EMBL" id="JADIIL010000038">
    <property type="protein sequence ID" value="MBF4475922.1"/>
    <property type="molecule type" value="Genomic_DNA"/>
</dbReference>
<dbReference type="AlphaFoldDB" id="A0A090JXA4"/>
<evidence type="ECO:0000313" key="4">
    <source>
        <dbReference type="EMBL" id="MBF4475922.1"/>
    </source>
</evidence>
<dbReference type="KEGG" id="mfi:DSM1535_1851"/>
<proteinExistence type="predicted"/>
<dbReference type="InterPro" id="IPR011528">
    <property type="entry name" value="NERD"/>
</dbReference>
<evidence type="ECO:0000259" key="2">
    <source>
        <dbReference type="PROSITE" id="PS50965"/>
    </source>
</evidence>
<gene>
    <name evidence="3" type="ORF">DSM1535_1851</name>
    <name evidence="4" type="ORF">ISP06_10725</name>
</gene>
<dbReference type="RefSeq" id="WP_048073256.1">
    <property type="nucleotide sequence ID" value="NZ_JADIIL010000038.1"/>
</dbReference>
<sequence length="317" mass="36406">MSYLVCFECNQYYEVESLEDAADMELTHCECGRELVYFENLEDSYTQTDIVDEPVTDVDYRYEEEALEPVRESMANGSTYTEKKASQYKTAREQGNIFIYAGIGIFIIGLGTGLFFNYLLLALVFIGGFLAVYGNSIIEEGKQKGYSWQKGMEGENLVSNYLNTLPKDYFVFNDVNLPGKGGNIDHVVIGPTGIYVIETKNYSGRYRIKGNQWLYYKNGQYMEIKKNPGTQVRRNTLNLIDFLNQRDISTKKTWITSLVAFNCPDFKVLQTPQKYKVLLPKTVPEYILNGKKEKYMNLLGRAAMELEPYCVELTFAR</sequence>
<dbReference type="Proteomes" id="UP000606900">
    <property type="component" value="Unassembled WGS sequence"/>
</dbReference>
<dbReference type="Pfam" id="PF08378">
    <property type="entry name" value="NERD"/>
    <property type="match status" value="1"/>
</dbReference>
<feature type="domain" description="NERD" evidence="2">
    <location>
        <begin position="150"/>
        <end position="262"/>
    </location>
</feature>
<name>A0A090JXA4_METFO</name>
<reference evidence="4" key="2">
    <citation type="submission" date="2020-10" db="EMBL/GenBank/DDBJ databases">
        <title>Dehalococcoides mccartyi of a TCE/Cr reducing biochatode.</title>
        <authorList>
            <person name="Matturro B."/>
        </authorList>
    </citation>
    <scope>NUCLEOTIDE SEQUENCE</scope>
    <source>
        <strain evidence="4">Bin2</strain>
    </source>
</reference>